<protein>
    <submittedName>
        <fullName evidence="1">Uncharacterized protein</fullName>
    </submittedName>
</protein>
<accession>A0A8C3J0C7</accession>
<proteinExistence type="predicted"/>
<dbReference type="GeneTree" id="ENSGT00960000187155"/>
<reference evidence="1" key="2">
    <citation type="submission" date="2025-09" db="UniProtKB">
        <authorList>
            <consortium name="Ensembl"/>
        </authorList>
    </citation>
    <scope>IDENTIFICATION</scope>
</reference>
<reference evidence="1" key="1">
    <citation type="submission" date="2025-08" db="UniProtKB">
        <authorList>
            <consortium name="Ensembl"/>
        </authorList>
    </citation>
    <scope>IDENTIFICATION</scope>
</reference>
<name>A0A8C3J0C7_CHRPI</name>
<evidence type="ECO:0000313" key="1">
    <source>
        <dbReference type="Ensembl" id="ENSCPBP00000040664.1"/>
    </source>
</evidence>
<dbReference type="AlphaFoldDB" id="A0A8C3J0C7"/>
<sequence length="62" mass="6880">KNDIQWQFRLMQSIYLHRAWWHTPVIPATWEAEAGGSLRGSGLQCATLIGCPVTLTAWPASG</sequence>
<keyword evidence="2" id="KW-1185">Reference proteome</keyword>
<dbReference type="Proteomes" id="UP000694380">
    <property type="component" value="Unplaced"/>
</dbReference>
<dbReference type="Ensembl" id="ENSCPBT00000047623.1">
    <property type="protein sequence ID" value="ENSCPBP00000040664.1"/>
    <property type="gene ID" value="ENSCPBG00000027914.1"/>
</dbReference>
<evidence type="ECO:0000313" key="2">
    <source>
        <dbReference type="Proteomes" id="UP000694380"/>
    </source>
</evidence>
<organism evidence="1 2">
    <name type="scientific">Chrysemys picta bellii</name>
    <name type="common">Western painted turtle</name>
    <name type="synonym">Emys bellii</name>
    <dbReference type="NCBI Taxonomy" id="8478"/>
    <lineage>
        <taxon>Eukaryota</taxon>
        <taxon>Metazoa</taxon>
        <taxon>Chordata</taxon>
        <taxon>Craniata</taxon>
        <taxon>Vertebrata</taxon>
        <taxon>Euteleostomi</taxon>
        <taxon>Archelosauria</taxon>
        <taxon>Testudinata</taxon>
        <taxon>Testudines</taxon>
        <taxon>Cryptodira</taxon>
        <taxon>Durocryptodira</taxon>
        <taxon>Testudinoidea</taxon>
        <taxon>Emydidae</taxon>
        <taxon>Chrysemys</taxon>
    </lineage>
</organism>
<dbReference type="OMA" id="AMSIECP"/>